<protein>
    <submittedName>
        <fullName evidence="1">Uncharacterized protein</fullName>
    </submittedName>
</protein>
<reference evidence="1" key="1">
    <citation type="submission" date="2021-01" db="EMBL/GenBank/DDBJ databases">
        <authorList>
            <consortium name="Genoscope - CEA"/>
            <person name="William W."/>
        </authorList>
    </citation>
    <scope>NUCLEOTIDE SEQUENCE</scope>
</reference>
<dbReference type="EMBL" id="CAJJDN010000070">
    <property type="protein sequence ID" value="CAD8098595.1"/>
    <property type="molecule type" value="Genomic_DNA"/>
</dbReference>
<organism evidence="1 2">
    <name type="scientific">Paramecium sonneborni</name>
    <dbReference type="NCBI Taxonomy" id="65129"/>
    <lineage>
        <taxon>Eukaryota</taxon>
        <taxon>Sar</taxon>
        <taxon>Alveolata</taxon>
        <taxon>Ciliophora</taxon>
        <taxon>Intramacronucleata</taxon>
        <taxon>Oligohymenophorea</taxon>
        <taxon>Peniculida</taxon>
        <taxon>Parameciidae</taxon>
        <taxon>Paramecium</taxon>
    </lineage>
</organism>
<name>A0A8S1P6L9_9CILI</name>
<proteinExistence type="predicted"/>
<sequence length="357" mass="42563">MKPLNKNVQVIHNWHDSPVRVNLKKYWKKNPLDYIQLPKPYSQKNKITYSKRIINDFVEVVNHRQQMVNGIVETANHFQMASSKIKDCFAEFYGPENHYQKELDRVLDNVKPEFRYIKAIAHQNLRKINSLLKKQKQETQKDLHPLKILTKKDKLFLLSDPKNKDILKSDSSQSRTETIAITPGEDKFTSQYKMMIHKQHQREQQKQNMIQIRLFDSQLKYQGDDYVKQNIFKSNMKHTYTPKNIDKNYYVNNLRHSTQESIELKNPSHFKTTYHSRQMSNYVSSNASQDIIIGYDTIKENNSKYDSLQQHQSNENKKRSYRSFKELTNHQKDIEIRNRTDTKQFTRTASQPIITHL</sequence>
<accession>A0A8S1P6L9</accession>
<dbReference type="OrthoDB" id="285664at2759"/>
<dbReference type="Proteomes" id="UP000692954">
    <property type="component" value="Unassembled WGS sequence"/>
</dbReference>
<keyword evidence="2" id="KW-1185">Reference proteome</keyword>
<evidence type="ECO:0000313" key="1">
    <source>
        <dbReference type="EMBL" id="CAD8098595.1"/>
    </source>
</evidence>
<dbReference type="AlphaFoldDB" id="A0A8S1P6L9"/>
<comment type="caution">
    <text evidence="1">The sequence shown here is derived from an EMBL/GenBank/DDBJ whole genome shotgun (WGS) entry which is preliminary data.</text>
</comment>
<gene>
    <name evidence="1" type="ORF">PSON_ATCC_30995.1.T0700197</name>
</gene>
<evidence type="ECO:0000313" key="2">
    <source>
        <dbReference type="Proteomes" id="UP000692954"/>
    </source>
</evidence>